<dbReference type="AlphaFoldDB" id="A0A1H6MJ71"/>
<dbReference type="EMBL" id="FNXG01000003">
    <property type="protein sequence ID" value="SEH97623.1"/>
    <property type="molecule type" value="Genomic_DNA"/>
</dbReference>
<dbReference type="PANTHER" id="PTHR12203:SF35">
    <property type="entry name" value="PROTEIN O-GLUCOSYLTRANSFERASE 1"/>
    <property type="match status" value="1"/>
</dbReference>
<dbReference type="InterPro" id="IPR051091">
    <property type="entry name" value="O-Glucosyltr/Glycosyltrsf_90"/>
</dbReference>
<gene>
    <name evidence="3" type="ORF">SAMN04488075_2018</name>
</gene>
<dbReference type="STRING" id="65735.SAMN04488075_2018"/>
<proteinExistence type="predicted"/>
<dbReference type="Pfam" id="PF05686">
    <property type="entry name" value="Glyco_transf_90"/>
    <property type="match status" value="1"/>
</dbReference>
<keyword evidence="1 3" id="KW-0808">Transferase</keyword>
<name>A0A1H6MJ71_9RHOB</name>
<dbReference type="InterPro" id="IPR006598">
    <property type="entry name" value="CAP10"/>
</dbReference>
<dbReference type="SMART" id="SM00672">
    <property type="entry name" value="CAP10"/>
    <property type="match status" value="1"/>
</dbReference>
<evidence type="ECO:0000259" key="2">
    <source>
        <dbReference type="SMART" id="SM00672"/>
    </source>
</evidence>
<reference evidence="4" key="1">
    <citation type="submission" date="2016-10" db="EMBL/GenBank/DDBJ databases">
        <authorList>
            <person name="Varghese N."/>
            <person name="Submissions S."/>
        </authorList>
    </citation>
    <scope>NUCLEOTIDE SEQUENCE [LARGE SCALE GENOMIC DNA]</scope>
    <source>
        <strain evidence="4">DSM 11593</strain>
    </source>
</reference>
<evidence type="ECO:0000313" key="3">
    <source>
        <dbReference type="EMBL" id="SEH97623.1"/>
    </source>
</evidence>
<protein>
    <submittedName>
        <fullName evidence="3">Glycosyl transferase family 90</fullName>
    </submittedName>
</protein>
<sequence length="350" mass="38759">MLGSNPSGFAQGEGVMLRALRGSSASAVALLPADPRYHTLSGDGLRIKPARPKAVSPRSIAASADIGTFHPRFGYIVDMWDRRTRSTSDNITPPFPVFSFNRLAGEPGRVLWPLAGFHDPSSAGFLGNLESGRIDWDDRLPRVVWRGGTGGRALGSGAGHGEGMRLISALRRHRAGTLGRRKLERVIRSTHRWLVLDRVKDDPRFDLGFVDSADYVISDTPLHAYLERPRLTPQDMQRFRYIAVLRGNDVGSSFYWTMNSGSVGFVQETPYETFASGHFRPWEHYIPFAEDGSDLPARLDWAEANQQECRAMVQRATRVCALLDRTDLRAEALAGVIQRVTERITATAAG</sequence>
<accession>A0A1H6MJ71</accession>
<keyword evidence="4" id="KW-1185">Reference proteome</keyword>
<evidence type="ECO:0000256" key="1">
    <source>
        <dbReference type="ARBA" id="ARBA00022679"/>
    </source>
</evidence>
<organism evidence="3 4">
    <name type="scientific">Paracoccus alkenifer</name>
    <dbReference type="NCBI Taxonomy" id="65735"/>
    <lineage>
        <taxon>Bacteria</taxon>
        <taxon>Pseudomonadati</taxon>
        <taxon>Pseudomonadota</taxon>
        <taxon>Alphaproteobacteria</taxon>
        <taxon>Rhodobacterales</taxon>
        <taxon>Paracoccaceae</taxon>
        <taxon>Paracoccus</taxon>
    </lineage>
</organism>
<dbReference type="GO" id="GO:0016740">
    <property type="term" value="F:transferase activity"/>
    <property type="evidence" value="ECO:0007669"/>
    <property type="project" value="UniProtKB-KW"/>
</dbReference>
<evidence type="ECO:0000313" key="4">
    <source>
        <dbReference type="Proteomes" id="UP000199125"/>
    </source>
</evidence>
<feature type="domain" description="Glycosyl transferase CAP10" evidence="2">
    <location>
        <begin position="71"/>
        <end position="338"/>
    </location>
</feature>
<dbReference type="OrthoDB" id="7976614at2"/>
<dbReference type="PANTHER" id="PTHR12203">
    <property type="entry name" value="KDEL LYS-ASP-GLU-LEU CONTAINING - RELATED"/>
    <property type="match status" value="1"/>
</dbReference>
<dbReference type="Proteomes" id="UP000199125">
    <property type="component" value="Unassembled WGS sequence"/>
</dbReference>